<keyword evidence="4" id="KW-1185">Reference proteome</keyword>
<accession>A0ABX5LL81</accession>
<dbReference type="InterPro" id="IPR007730">
    <property type="entry name" value="SPOR-like_dom"/>
</dbReference>
<gene>
    <name evidence="3" type="ORF">B0H50_11063</name>
</gene>
<name>A0ABX5LL81_9BACT</name>
<dbReference type="SUPFAM" id="SSF110997">
    <property type="entry name" value="Sporulation related repeat"/>
    <property type="match status" value="1"/>
</dbReference>
<dbReference type="Proteomes" id="UP000245523">
    <property type="component" value="Unassembled WGS sequence"/>
</dbReference>
<dbReference type="EMBL" id="QGHD01000010">
    <property type="protein sequence ID" value="PWL01896.1"/>
    <property type="molecule type" value="Genomic_DNA"/>
</dbReference>
<evidence type="ECO:0000313" key="3">
    <source>
        <dbReference type="EMBL" id="PWL01896.1"/>
    </source>
</evidence>
<protein>
    <submittedName>
        <fullName evidence="3">Sporulation related protein</fullName>
    </submittedName>
</protein>
<evidence type="ECO:0000259" key="2">
    <source>
        <dbReference type="PROSITE" id="PS51724"/>
    </source>
</evidence>
<dbReference type="Pfam" id="PF05036">
    <property type="entry name" value="SPOR"/>
    <property type="match status" value="1"/>
</dbReference>
<feature type="domain" description="SPOR" evidence="2">
    <location>
        <begin position="231"/>
        <end position="311"/>
    </location>
</feature>
<dbReference type="RefSeq" id="WP_106198560.1">
    <property type="nucleotide sequence ID" value="NZ_JAXEIU010000060.1"/>
</dbReference>
<evidence type="ECO:0000313" key="4">
    <source>
        <dbReference type="Proteomes" id="UP000245523"/>
    </source>
</evidence>
<dbReference type="InterPro" id="IPR036680">
    <property type="entry name" value="SPOR-like_sf"/>
</dbReference>
<evidence type="ECO:0000256" key="1">
    <source>
        <dbReference type="SAM" id="SignalP"/>
    </source>
</evidence>
<sequence length="311" mass="33092">MKNFSKILSSLLIFSAATFAATLEDAQKAYVSGNWKTAAESFEAVCPTLDISKRSECALWGVLSRSQIGNSKDFSIAKKRLDSLIIATPDSLPVIADLYMTRAQFELYLKRADLSQKSLRTAANKAKPNQLAVIHQVCQSLYKANPTDSVHSLCAEIERKKSGIGETAPTSTASSSAETTVLASDSLSSSTVTISSSSISAVAISSAADSVKPANSTATTVSAPAAIPAPTASGEVWALQLGAFSILANAEMLVNSLKAKKIDAQIIEFQTDEKTLFQVQTGRFPSRDAAVEYGSKTLSSHNLEFQPVKKQ</sequence>
<proteinExistence type="predicted"/>
<keyword evidence="1" id="KW-0732">Signal</keyword>
<feature type="signal peptide" evidence="1">
    <location>
        <begin position="1"/>
        <end position="20"/>
    </location>
</feature>
<organism evidence="3 4">
    <name type="scientific">Hallerella porci</name>
    <dbReference type="NCBI Taxonomy" id="1945871"/>
    <lineage>
        <taxon>Bacteria</taxon>
        <taxon>Pseudomonadati</taxon>
        <taxon>Fibrobacterota</taxon>
        <taxon>Fibrobacteria</taxon>
        <taxon>Fibrobacterales</taxon>
        <taxon>Fibrobacteraceae</taxon>
        <taxon>Hallerella</taxon>
    </lineage>
</organism>
<feature type="chain" id="PRO_5045579961" evidence="1">
    <location>
        <begin position="21"/>
        <end position="311"/>
    </location>
</feature>
<reference evidence="3 4" key="1">
    <citation type="submission" date="2018-05" db="EMBL/GenBank/DDBJ databases">
        <title>Animal gut microbial communities from fecal samples from Wisconsin, USA.</title>
        <authorList>
            <person name="Neumann A."/>
        </authorList>
    </citation>
    <scope>NUCLEOTIDE SEQUENCE [LARGE SCALE GENOMIC DNA]</scope>
    <source>
        <strain evidence="3 4">UWS4</strain>
    </source>
</reference>
<comment type="caution">
    <text evidence="3">The sequence shown here is derived from an EMBL/GenBank/DDBJ whole genome shotgun (WGS) entry which is preliminary data.</text>
</comment>
<dbReference type="PROSITE" id="PS51724">
    <property type="entry name" value="SPOR"/>
    <property type="match status" value="1"/>
</dbReference>
<dbReference type="Gene3D" id="3.30.70.1070">
    <property type="entry name" value="Sporulation related repeat"/>
    <property type="match status" value="1"/>
</dbReference>